<dbReference type="InterPro" id="IPR045684">
    <property type="entry name" value="DUF6191"/>
</dbReference>
<gene>
    <name evidence="2" type="ORF">SAMN05216252_108159</name>
</gene>
<dbReference type="Pfam" id="PF19690">
    <property type="entry name" value="DUF6191"/>
    <property type="match status" value="1"/>
</dbReference>
<feature type="region of interest" description="Disordered" evidence="1">
    <location>
        <begin position="20"/>
        <end position="56"/>
    </location>
</feature>
<evidence type="ECO:0000313" key="2">
    <source>
        <dbReference type="EMBL" id="SNS75470.1"/>
    </source>
</evidence>
<evidence type="ECO:0000313" key="3">
    <source>
        <dbReference type="Proteomes" id="UP000198280"/>
    </source>
</evidence>
<dbReference type="RefSeq" id="WP_179279865.1">
    <property type="nucleotide sequence ID" value="NZ_CP108152.1"/>
</dbReference>
<reference evidence="2 3" key="1">
    <citation type="submission" date="2017-06" db="EMBL/GenBank/DDBJ databases">
        <authorList>
            <person name="Kim H.J."/>
            <person name="Triplett B.A."/>
        </authorList>
    </citation>
    <scope>NUCLEOTIDE SEQUENCE [LARGE SCALE GENOMIC DNA]</scope>
    <source>
        <strain evidence="2 3">CGMCC 4.1858</strain>
    </source>
</reference>
<organism evidence="2 3">
    <name type="scientific">Actinacidiphila glaucinigra</name>
    <dbReference type="NCBI Taxonomy" id="235986"/>
    <lineage>
        <taxon>Bacteria</taxon>
        <taxon>Bacillati</taxon>
        <taxon>Actinomycetota</taxon>
        <taxon>Actinomycetes</taxon>
        <taxon>Kitasatosporales</taxon>
        <taxon>Streptomycetaceae</taxon>
        <taxon>Actinacidiphila</taxon>
    </lineage>
</organism>
<dbReference type="EMBL" id="FZOF01000008">
    <property type="protein sequence ID" value="SNS75470.1"/>
    <property type="molecule type" value="Genomic_DNA"/>
</dbReference>
<name>A0A239H250_9ACTN</name>
<dbReference type="GeneID" id="95785984"/>
<protein>
    <submittedName>
        <fullName evidence="2">Uncharacterized protein</fullName>
    </submittedName>
</protein>
<proteinExistence type="predicted"/>
<sequence>MFNALDELFAPGRRHAEDERNRLELVRDEEGDADPGRGPVDLDSGAVLIRPPRAGG</sequence>
<accession>A0A239H250</accession>
<dbReference type="AlphaFoldDB" id="A0A239H250"/>
<keyword evidence="3" id="KW-1185">Reference proteome</keyword>
<dbReference type="Proteomes" id="UP000198280">
    <property type="component" value="Unassembled WGS sequence"/>
</dbReference>
<evidence type="ECO:0000256" key="1">
    <source>
        <dbReference type="SAM" id="MobiDB-lite"/>
    </source>
</evidence>